<keyword evidence="4" id="KW-0597">Phosphoprotein</keyword>
<feature type="coiled-coil region" evidence="13">
    <location>
        <begin position="217"/>
        <end position="251"/>
    </location>
</feature>
<keyword evidence="9" id="KW-0067">ATP-binding</keyword>
<evidence type="ECO:0000256" key="1">
    <source>
        <dbReference type="ARBA" id="ARBA00000085"/>
    </source>
</evidence>
<keyword evidence="6 14" id="KW-0812">Transmembrane</keyword>
<dbReference type="KEGG" id="mhey:H2LOC_000195"/>
<evidence type="ECO:0000256" key="6">
    <source>
        <dbReference type="ARBA" id="ARBA00022692"/>
    </source>
</evidence>
<keyword evidence="7" id="KW-0547">Nucleotide-binding</keyword>
<sequence>MSLFKPAAGMDEYMVLPRAILSFAIGGGFLSGVILMRLGLPIVAVPVSVLAYMLAAAAASLYSNPRPGALLPRRSRLSDDLELYFSRISRPTRYLVAVVLSALGIGLNLALDTDPREHAYISLAAPIILSALLFGYEAASFALLLACAASLYFFIPPRFHFGFDDPRDVGHLCEFSAFVFLSSWVLKSMFEGAATPIKASAAAKPSPIAYEEDQFELTSLSRRLASSERKCAEAEARYDELRHRVKNEYQAFLSLAAREAEMSQNPEQFDRWILRLRNAVELHRLLDDEADETVPMATYLARLSESMRKTFDGRLKVESRVEADIGLDRRRARSLGLIYMEAAINALKYAFPGDSAGAMRLRLTRSGPNLLLTIANDGADFDPASAQPGFGFTLIKETAASLGGALAWERPPQGGACLRVIFPSGEPALNRAEG</sequence>
<feature type="transmembrane region" description="Helical" evidence="14">
    <location>
        <begin position="42"/>
        <end position="62"/>
    </location>
</feature>
<evidence type="ECO:0000256" key="13">
    <source>
        <dbReference type="SAM" id="Coils"/>
    </source>
</evidence>
<dbReference type="AlphaFoldDB" id="A0A6B8K963"/>
<dbReference type="InterPro" id="IPR038318">
    <property type="entry name" value="KdpD_sf"/>
</dbReference>
<dbReference type="Pfam" id="PF13493">
    <property type="entry name" value="DUF4118"/>
    <property type="match status" value="1"/>
</dbReference>
<evidence type="ECO:0000256" key="8">
    <source>
        <dbReference type="ARBA" id="ARBA00022777"/>
    </source>
</evidence>
<evidence type="ECO:0000256" key="10">
    <source>
        <dbReference type="ARBA" id="ARBA00022989"/>
    </source>
</evidence>
<keyword evidence="11" id="KW-0902">Two-component regulatory system</keyword>
<dbReference type="InterPro" id="IPR011495">
    <property type="entry name" value="Sig_transdc_His_kin_sub2_dim/P"/>
</dbReference>
<protein>
    <recommendedName>
        <fullName evidence="3">histidine kinase</fullName>
        <ecNumber evidence="3">2.7.13.3</ecNumber>
    </recommendedName>
</protein>
<dbReference type="PANTHER" id="PTHR41523">
    <property type="entry name" value="TWO-COMPONENT SYSTEM SENSOR PROTEIN"/>
    <property type="match status" value="1"/>
</dbReference>
<dbReference type="GO" id="GO:0004673">
    <property type="term" value="F:protein histidine kinase activity"/>
    <property type="evidence" value="ECO:0007669"/>
    <property type="project" value="UniProtKB-EC"/>
</dbReference>
<evidence type="ECO:0000256" key="2">
    <source>
        <dbReference type="ARBA" id="ARBA00004141"/>
    </source>
</evidence>
<dbReference type="SUPFAM" id="SSF55874">
    <property type="entry name" value="ATPase domain of HSP90 chaperone/DNA topoisomerase II/histidine kinase"/>
    <property type="match status" value="1"/>
</dbReference>
<evidence type="ECO:0000259" key="15">
    <source>
        <dbReference type="PROSITE" id="PS50109"/>
    </source>
</evidence>
<dbReference type="InterPro" id="IPR025201">
    <property type="entry name" value="KdpD_TM"/>
</dbReference>
<dbReference type="Pfam" id="PF07568">
    <property type="entry name" value="HisKA_2"/>
    <property type="match status" value="1"/>
</dbReference>
<dbReference type="GO" id="GO:0005524">
    <property type="term" value="F:ATP binding"/>
    <property type="evidence" value="ECO:0007669"/>
    <property type="project" value="UniProtKB-KW"/>
</dbReference>
<evidence type="ECO:0000256" key="9">
    <source>
        <dbReference type="ARBA" id="ARBA00022840"/>
    </source>
</evidence>
<proteinExistence type="predicted"/>
<keyword evidence="12 14" id="KW-0472">Membrane</keyword>
<dbReference type="OrthoDB" id="7991996at2"/>
<reference evidence="16 17" key="1">
    <citation type="submission" date="2019-11" db="EMBL/GenBank/DDBJ databases">
        <title>The genome sequence of Methylocystis heyeri.</title>
        <authorList>
            <person name="Oshkin I.Y."/>
            <person name="Miroshnikov K."/>
            <person name="Dedysh S.N."/>
        </authorList>
    </citation>
    <scope>NUCLEOTIDE SEQUENCE [LARGE SCALE GENOMIC DNA]</scope>
    <source>
        <strain evidence="16 17">H2</strain>
    </source>
</reference>
<dbReference type="InterPro" id="IPR005467">
    <property type="entry name" value="His_kinase_dom"/>
</dbReference>
<dbReference type="PROSITE" id="PS50109">
    <property type="entry name" value="HIS_KIN"/>
    <property type="match status" value="1"/>
</dbReference>
<evidence type="ECO:0000256" key="5">
    <source>
        <dbReference type="ARBA" id="ARBA00022679"/>
    </source>
</evidence>
<keyword evidence="10 14" id="KW-1133">Transmembrane helix</keyword>
<feature type="transmembrane region" description="Helical" evidence="14">
    <location>
        <begin position="123"/>
        <end position="155"/>
    </location>
</feature>
<organism evidence="16 17">
    <name type="scientific">Methylocystis heyeri</name>
    <dbReference type="NCBI Taxonomy" id="391905"/>
    <lineage>
        <taxon>Bacteria</taxon>
        <taxon>Pseudomonadati</taxon>
        <taxon>Pseudomonadota</taxon>
        <taxon>Alphaproteobacteria</taxon>
        <taxon>Hyphomicrobiales</taxon>
        <taxon>Methylocystaceae</taxon>
        <taxon>Methylocystis</taxon>
    </lineage>
</organism>
<gene>
    <name evidence="16" type="ORF">H2LOC_000195</name>
</gene>
<evidence type="ECO:0000313" key="17">
    <source>
        <dbReference type="Proteomes" id="UP000309061"/>
    </source>
</evidence>
<dbReference type="Pfam" id="PF13581">
    <property type="entry name" value="HATPase_c_2"/>
    <property type="match status" value="1"/>
</dbReference>
<comment type="subcellular location">
    <subcellularLocation>
        <location evidence="2">Membrane</location>
        <topology evidence="2">Multi-pass membrane protein</topology>
    </subcellularLocation>
</comment>
<dbReference type="Gene3D" id="3.30.565.10">
    <property type="entry name" value="Histidine kinase-like ATPase, C-terminal domain"/>
    <property type="match status" value="1"/>
</dbReference>
<keyword evidence="17" id="KW-1185">Reference proteome</keyword>
<keyword evidence="8" id="KW-0418">Kinase</keyword>
<dbReference type="GO" id="GO:0000160">
    <property type="term" value="P:phosphorelay signal transduction system"/>
    <property type="evidence" value="ECO:0007669"/>
    <property type="project" value="UniProtKB-KW"/>
</dbReference>
<dbReference type="EMBL" id="CP046052">
    <property type="protein sequence ID" value="QGM44247.1"/>
    <property type="molecule type" value="Genomic_DNA"/>
</dbReference>
<evidence type="ECO:0000256" key="12">
    <source>
        <dbReference type="ARBA" id="ARBA00023136"/>
    </source>
</evidence>
<name>A0A6B8K963_9HYPH</name>
<evidence type="ECO:0000313" key="16">
    <source>
        <dbReference type="EMBL" id="QGM44247.1"/>
    </source>
</evidence>
<evidence type="ECO:0000256" key="4">
    <source>
        <dbReference type="ARBA" id="ARBA00022553"/>
    </source>
</evidence>
<feature type="domain" description="Histidine kinase" evidence="15">
    <location>
        <begin position="240"/>
        <end position="426"/>
    </location>
</feature>
<dbReference type="InterPro" id="IPR036890">
    <property type="entry name" value="HATPase_C_sf"/>
</dbReference>
<evidence type="ECO:0000256" key="7">
    <source>
        <dbReference type="ARBA" id="ARBA00022741"/>
    </source>
</evidence>
<dbReference type="PANTHER" id="PTHR41523:SF8">
    <property type="entry name" value="ETHYLENE RESPONSE SENSOR PROTEIN"/>
    <property type="match status" value="1"/>
</dbReference>
<accession>A0A6B8K963</accession>
<keyword evidence="5" id="KW-0808">Transferase</keyword>
<dbReference type="GO" id="GO:0016020">
    <property type="term" value="C:membrane"/>
    <property type="evidence" value="ECO:0007669"/>
    <property type="project" value="UniProtKB-SubCell"/>
</dbReference>
<dbReference type="Gene3D" id="1.20.120.620">
    <property type="entry name" value="Backbone structure of the membrane domain of e. Coli histidine kinase receptor kdpd"/>
    <property type="match status" value="1"/>
</dbReference>
<feature type="transmembrane region" description="Helical" evidence="14">
    <location>
        <begin position="15"/>
        <end position="35"/>
    </location>
</feature>
<dbReference type="EC" id="2.7.13.3" evidence="3"/>
<evidence type="ECO:0000256" key="11">
    <source>
        <dbReference type="ARBA" id="ARBA00023012"/>
    </source>
</evidence>
<keyword evidence="13" id="KW-0175">Coiled coil</keyword>
<dbReference type="Proteomes" id="UP000309061">
    <property type="component" value="Chromosome"/>
</dbReference>
<evidence type="ECO:0000256" key="3">
    <source>
        <dbReference type="ARBA" id="ARBA00012438"/>
    </source>
</evidence>
<dbReference type="RefSeq" id="WP_136494556.1">
    <property type="nucleotide sequence ID" value="NZ_CP046052.1"/>
</dbReference>
<dbReference type="InterPro" id="IPR003594">
    <property type="entry name" value="HATPase_dom"/>
</dbReference>
<evidence type="ECO:0000256" key="14">
    <source>
        <dbReference type="SAM" id="Phobius"/>
    </source>
</evidence>
<comment type="catalytic activity">
    <reaction evidence="1">
        <text>ATP + protein L-histidine = ADP + protein N-phospho-L-histidine.</text>
        <dbReference type="EC" id="2.7.13.3"/>
    </reaction>
</comment>
<feature type="transmembrane region" description="Helical" evidence="14">
    <location>
        <begin position="94"/>
        <end position="111"/>
    </location>
</feature>